<organism evidence="6 7">
    <name type="scientific">Sphingomonas baiyangensis</name>
    <dbReference type="NCBI Taxonomy" id="2572576"/>
    <lineage>
        <taxon>Bacteria</taxon>
        <taxon>Pseudomonadati</taxon>
        <taxon>Pseudomonadota</taxon>
        <taxon>Alphaproteobacteria</taxon>
        <taxon>Sphingomonadales</taxon>
        <taxon>Sphingomonadaceae</taxon>
        <taxon>Sphingomonas</taxon>
    </lineage>
</organism>
<keyword evidence="7" id="KW-1185">Reference proteome</keyword>
<dbReference type="Gene3D" id="2.102.10.10">
    <property type="entry name" value="Rieske [2Fe-2S] iron-sulphur domain"/>
    <property type="match status" value="1"/>
</dbReference>
<reference evidence="6 7" key="1">
    <citation type="submission" date="2019-04" db="EMBL/GenBank/DDBJ databases">
        <authorList>
            <person name="Yang Y."/>
            <person name="Wei D."/>
        </authorList>
    </citation>
    <scope>NUCLEOTIDE SEQUENCE [LARGE SCALE GENOMIC DNA]</scope>
    <source>
        <strain evidence="6 7">L-1-4w-11</strain>
    </source>
</reference>
<feature type="domain" description="Rieske" evidence="5">
    <location>
        <begin position="18"/>
        <end position="118"/>
    </location>
</feature>
<dbReference type="Proteomes" id="UP000309138">
    <property type="component" value="Unassembled WGS sequence"/>
</dbReference>
<dbReference type="PROSITE" id="PS51296">
    <property type="entry name" value="RIESKE"/>
    <property type="match status" value="1"/>
</dbReference>
<evidence type="ECO:0000256" key="2">
    <source>
        <dbReference type="ARBA" id="ARBA00022723"/>
    </source>
</evidence>
<dbReference type="RefSeq" id="WP_136943342.1">
    <property type="nucleotide sequence ID" value="NZ_SWKR01000002.1"/>
</dbReference>
<evidence type="ECO:0000259" key="5">
    <source>
        <dbReference type="PROSITE" id="PS51296"/>
    </source>
</evidence>
<proteinExistence type="predicted"/>
<comment type="caution">
    <text evidence="6">The sequence shown here is derived from an EMBL/GenBank/DDBJ whole genome shotgun (WGS) entry which is preliminary data.</text>
</comment>
<dbReference type="InterPro" id="IPR017941">
    <property type="entry name" value="Rieske_2Fe-2S"/>
</dbReference>
<dbReference type="OrthoDB" id="9800776at2"/>
<sequence length="119" mass="12593">MSDARLDATPAGVDLGPLDLIADGNARNFVVQMRAGRFHGFVVRRGDALFGYVDRCPHMGLPLAQALDDYLTPDGSRIACSWHGAIFAVEDGACIGGPCAGGRLAAWPVRLRDGRIVTG</sequence>
<dbReference type="GO" id="GO:0051537">
    <property type="term" value="F:2 iron, 2 sulfur cluster binding"/>
    <property type="evidence" value="ECO:0007669"/>
    <property type="project" value="UniProtKB-KW"/>
</dbReference>
<keyword evidence="2" id="KW-0479">Metal-binding</keyword>
<name>A0A4U1L3E0_9SPHN</name>
<dbReference type="AlphaFoldDB" id="A0A4U1L3E0"/>
<evidence type="ECO:0000313" key="6">
    <source>
        <dbReference type="EMBL" id="TKD51399.1"/>
    </source>
</evidence>
<protein>
    <submittedName>
        <fullName evidence="6">Rieske (2Fe-2S) protein</fullName>
    </submittedName>
</protein>
<dbReference type="EMBL" id="SWKR01000002">
    <property type="protein sequence ID" value="TKD51399.1"/>
    <property type="molecule type" value="Genomic_DNA"/>
</dbReference>
<keyword evidence="1" id="KW-0001">2Fe-2S</keyword>
<evidence type="ECO:0000256" key="1">
    <source>
        <dbReference type="ARBA" id="ARBA00022714"/>
    </source>
</evidence>
<accession>A0A4U1L3E0</accession>
<keyword evidence="3" id="KW-0408">Iron</keyword>
<evidence type="ECO:0000256" key="4">
    <source>
        <dbReference type="ARBA" id="ARBA00023014"/>
    </source>
</evidence>
<evidence type="ECO:0000313" key="7">
    <source>
        <dbReference type="Proteomes" id="UP000309138"/>
    </source>
</evidence>
<dbReference type="GO" id="GO:0046872">
    <property type="term" value="F:metal ion binding"/>
    <property type="evidence" value="ECO:0007669"/>
    <property type="project" value="UniProtKB-KW"/>
</dbReference>
<gene>
    <name evidence="6" type="ORF">FBR43_12015</name>
</gene>
<evidence type="ECO:0000256" key="3">
    <source>
        <dbReference type="ARBA" id="ARBA00023004"/>
    </source>
</evidence>
<dbReference type="CDD" id="cd03467">
    <property type="entry name" value="Rieske"/>
    <property type="match status" value="1"/>
</dbReference>
<dbReference type="InterPro" id="IPR036922">
    <property type="entry name" value="Rieske_2Fe-2S_sf"/>
</dbReference>
<dbReference type="Pfam" id="PF00355">
    <property type="entry name" value="Rieske"/>
    <property type="match status" value="1"/>
</dbReference>
<keyword evidence="4" id="KW-0411">Iron-sulfur</keyword>
<dbReference type="SUPFAM" id="SSF50022">
    <property type="entry name" value="ISP domain"/>
    <property type="match status" value="1"/>
</dbReference>